<dbReference type="InterPro" id="IPR052162">
    <property type="entry name" value="Sensor_kinase/Photoreceptor"/>
</dbReference>
<evidence type="ECO:0000259" key="6">
    <source>
        <dbReference type="PROSITE" id="PS50109"/>
    </source>
</evidence>
<dbReference type="EC" id="2.7.13.3" evidence="2"/>
<dbReference type="EMBL" id="MSCL01000001">
    <property type="protein sequence ID" value="PQJ74545.1"/>
    <property type="molecule type" value="Genomic_DNA"/>
</dbReference>
<dbReference type="InterPro" id="IPR000014">
    <property type="entry name" value="PAS"/>
</dbReference>
<dbReference type="OrthoDB" id="5522855at2"/>
<dbReference type="CDD" id="cd00082">
    <property type="entry name" value="HisKA"/>
    <property type="match status" value="1"/>
</dbReference>
<dbReference type="InterPro" id="IPR005467">
    <property type="entry name" value="His_kinase_dom"/>
</dbReference>
<evidence type="ECO:0000259" key="7">
    <source>
        <dbReference type="PROSITE" id="PS50112"/>
    </source>
</evidence>
<dbReference type="Gene3D" id="3.30.565.10">
    <property type="entry name" value="Histidine kinase-like ATPase, C-terminal domain"/>
    <property type="match status" value="1"/>
</dbReference>
<feature type="domain" description="PAS" evidence="7">
    <location>
        <begin position="670"/>
        <end position="740"/>
    </location>
</feature>
<sequence length="1025" mass="118791">MLSEITMKNSPDQILHKENVKLLKILQNLPLGLSIEDGNSLFFNKALVEMIGYTPEEVPDEETWYQKVYPDESYREFVKKEWKEKVLNSHKNSHKSQPIQTKVLCKDGTFKIIESIYQNVENEFITLYKDVTEQYKTEEKLKEINKKISYQNQELVSSKIQIQNSERKLIEAQKASKTGNWETDLETLQVIWSAETYAIFELDAATFSPTHQSFLKFVHPDDKEMVDNAFIKSFESKTYNSIEHRIITSKGNTKYVEERWKVSFDFEGKPKLVFGTCQDITERKLIELELIETRLKVEENEHRLKLAVSAANLGVWEGFIEEKLMIFDDKMFEIYGIEKINNNFHYDDWKKILHPEDKERAVFESYLILENNEPFNSTFRIIKSDGQVAHIKSDAIVIKDENGNPQRIIGVNRDITEIIRSENVLKENELKYRTLFESSDDAILLLKDNRWVDCNESAIKLFGSSRAQLLSKNLFSYFPKYQPDGTPSKEGALQKIALSSGGSSQHFEWVHCKENGTMFTTDVRLNQLEIEGEKYIQVILRDISEAKILENKLNEFRYFFEKSNDLLAVTDVDGYFEYVNACFQNTLEYTEEELRQKEYDEIFVPEFIDDARKKAVDLRSGIALENYSAKMLKKNGESIWVEWNVFINEFSGKFYAIGRDISEWKKHEEALALASLIVNSSHDAIMSISIDNKIISWNKGAEKMFGYQKEEIIGKSIFQLIPENIRTEQFEISEKITSNGLLDYYETQRIRKDGKIIDVSLTVSPILDESGKLIATSKIMRNITSQKNIEKEKKQIVNDLIQRNRDLEQFTNIISHNLRAPVANIIGINDYMMQKDISEDKKHALDNAMNQSVLTLDNVIRDLTLILQVRRDINEQKTDVSFYDLVDKIKTSISNEIIDKNVQILVDFSQIDTMTTIKSYLYSIFFNLISNSIKYRQADKIPVIEIKSEKVASKIILKFKDNGLGFDNVKSGNQVFGLYKRFHKHVEGKGMGLFMVKSQVESLGGKISVTSELNVGTEFTIEFNL</sequence>
<dbReference type="PROSITE" id="PS50109">
    <property type="entry name" value="HIS_KIN"/>
    <property type="match status" value="1"/>
</dbReference>
<dbReference type="SUPFAM" id="SSF55785">
    <property type="entry name" value="PYP-like sensor domain (PAS domain)"/>
    <property type="match status" value="6"/>
</dbReference>
<dbReference type="PROSITE" id="PS50113">
    <property type="entry name" value="PAC"/>
    <property type="match status" value="3"/>
</dbReference>
<feature type="domain" description="PAS" evidence="7">
    <location>
        <begin position="36"/>
        <end position="72"/>
    </location>
</feature>
<evidence type="ECO:0000256" key="2">
    <source>
        <dbReference type="ARBA" id="ARBA00012438"/>
    </source>
</evidence>
<dbReference type="SMART" id="SM00387">
    <property type="entry name" value="HATPase_c"/>
    <property type="match status" value="1"/>
</dbReference>
<evidence type="ECO:0000259" key="8">
    <source>
        <dbReference type="PROSITE" id="PS50113"/>
    </source>
</evidence>
<gene>
    <name evidence="9" type="ORF">BTO13_04395</name>
</gene>
<dbReference type="InterPro" id="IPR003594">
    <property type="entry name" value="HATPase_dom"/>
</dbReference>
<feature type="domain" description="PAS" evidence="7">
    <location>
        <begin position="552"/>
        <end position="606"/>
    </location>
</feature>
<name>A0A2S7WA91_9FLAO</name>
<dbReference type="InterPro" id="IPR004358">
    <property type="entry name" value="Sig_transdc_His_kin-like_C"/>
</dbReference>
<dbReference type="Gene3D" id="3.30.450.20">
    <property type="entry name" value="PAS domain"/>
    <property type="match status" value="6"/>
</dbReference>
<dbReference type="AlphaFoldDB" id="A0A2S7WA91"/>
<feature type="domain" description="PAC" evidence="8">
    <location>
        <begin position="240"/>
        <end position="292"/>
    </location>
</feature>
<dbReference type="GO" id="GO:0000155">
    <property type="term" value="F:phosphorelay sensor kinase activity"/>
    <property type="evidence" value="ECO:0007669"/>
    <property type="project" value="InterPro"/>
</dbReference>
<evidence type="ECO:0000256" key="3">
    <source>
        <dbReference type="ARBA" id="ARBA00022553"/>
    </source>
</evidence>
<dbReference type="PANTHER" id="PTHR43304">
    <property type="entry name" value="PHYTOCHROME-LIKE PROTEIN CPH1"/>
    <property type="match status" value="1"/>
</dbReference>
<keyword evidence="4" id="KW-0808">Transferase</keyword>
<evidence type="ECO:0000256" key="5">
    <source>
        <dbReference type="ARBA" id="ARBA00022777"/>
    </source>
</evidence>
<dbReference type="SMART" id="SM00091">
    <property type="entry name" value="PAS"/>
    <property type="match status" value="5"/>
</dbReference>
<feature type="domain" description="PAC" evidence="8">
    <location>
        <begin position="743"/>
        <end position="795"/>
    </location>
</feature>
<protein>
    <recommendedName>
        <fullName evidence="2">histidine kinase</fullName>
        <ecNumber evidence="2">2.7.13.3</ecNumber>
    </recommendedName>
</protein>
<dbReference type="CDD" id="cd00130">
    <property type="entry name" value="PAS"/>
    <property type="match status" value="5"/>
</dbReference>
<dbReference type="Gene3D" id="2.10.70.100">
    <property type="match status" value="2"/>
</dbReference>
<accession>A0A2S7WA91</accession>
<dbReference type="PROSITE" id="PS50112">
    <property type="entry name" value="PAS"/>
    <property type="match status" value="3"/>
</dbReference>
<feature type="domain" description="Histidine kinase" evidence="6">
    <location>
        <begin position="813"/>
        <end position="1025"/>
    </location>
</feature>
<dbReference type="Gene3D" id="1.10.287.130">
    <property type="match status" value="1"/>
</dbReference>
<dbReference type="SUPFAM" id="SSF47384">
    <property type="entry name" value="Homodimeric domain of signal transducing histidine kinase"/>
    <property type="match status" value="1"/>
</dbReference>
<dbReference type="InterPro" id="IPR035965">
    <property type="entry name" value="PAS-like_dom_sf"/>
</dbReference>
<dbReference type="Pfam" id="PF02518">
    <property type="entry name" value="HATPase_c"/>
    <property type="match status" value="1"/>
</dbReference>
<dbReference type="SUPFAM" id="SSF55874">
    <property type="entry name" value="ATPase domain of HSP90 chaperone/DNA topoisomerase II/histidine kinase"/>
    <property type="match status" value="1"/>
</dbReference>
<dbReference type="PRINTS" id="PR00344">
    <property type="entry name" value="BCTRLSENSOR"/>
</dbReference>
<keyword evidence="3" id="KW-0597">Phosphoprotein</keyword>
<proteinExistence type="predicted"/>
<evidence type="ECO:0000313" key="10">
    <source>
        <dbReference type="Proteomes" id="UP000237608"/>
    </source>
</evidence>
<dbReference type="InterPro" id="IPR000700">
    <property type="entry name" value="PAS-assoc_C"/>
</dbReference>
<feature type="domain" description="PAC" evidence="8">
    <location>
        <begin position="375"/>
        <end position="427"/>
    </location>
</feature>
<dbReference type="NCBIfam" id="TIGR00229">
    <property type="entry name" value="sensory_box"/>
    <property type="match status" value="6"/>
</dbReference>
<reference evidence="9 10" key="1">
    <citation type="submission" date="2016-12" db="EMBL/GenBank/DDBJ databases">
        <title>Trade-off between light-utilization and light-protection in marine flavobacteria.</title>
        <authorList>
            <person name="Kumagai Y."/>
            <person name="Yoshizawa S."/>
            <person name="Kogure K."/>
            <person name="Iwasaki W."/>
        </authorList>
    </citation>
    <scope>NUCLEOTIDE SEQUENCE [LARGE SCALE GENOMIC DNA]</scope>
    <source>
        <strain evidence="9 10">KCTC 22729</strain>
    </source>
</reference>
<dbReference type="InterPro" id="IPR013655">
    <property type="entry name" value="PAS_fold_3"/>
</dbReference>
<dbReference type="Pfam" id="PF13426">
    <property type="entry name" value="PAS_9"/>
    <property type="match status" value="3"/>
</dbReference>
<dbReference type="InterPro" id="IPR001610">
    <property type="entry name" value="PAC"/>
</dbReference>
<dbReference type="PANTHER" id="PTHR43304:SF1">
    <property type="entry name" value="PAC DOMAIN-CONTAINING PROTEIN"/>
    <property type="match status" value="1"/>
</dbReference>
<dbReference type="InterPro" id="IPR036097">
    <property type="entry name" value="HisK_dim/P_sf"/>
</dbReference>
<evidence type="ECO:0000256" key="4">
    <source>
        <dbReference type="ARBA" id="ARBA00022679"/>
    </source>
</evidence>
<evidence type="ECO:0000313" key="9">
    <source>
        <dbReference type="EMBL" id="PQJ74545.1"/>
    </source>
</evidence>
<dbReference type="InterPro" id="IPR036890">
    <property type="entry name" value="HATPase_C_sf"/>
</dbReference>
<evidence type="ECO:0000256" key="1">
    <source>
        <dbReference type="ARBA" id="ARBA00000085"/>
    </source>
</evidence>
<dbReference type="SMART" id="SM00086">
    <property type="entry name" value="PAC"/>
    <property type="match status" value="5"/>
</dbReference>
<comment type="caution">
    <text evidence="9">The sequence shown here is derived from an EMBL/GenBank/DDBJ whole genome shotgun (WGS) entry which is preliminary data.</text>
</comment>
<dbReference type="InterPro" id="IPR003661">
    <property type="entry name" value="HisK_dim/P_dom"/>
</dbReference>
<dbReference type="Proteomes" id="UP000237608">
    <property type="component" value="Unassembled WGS sequence"/>
</dbReference>
<keyword evidence="10" id="KW-1185">Reference proteome</keyword>
<organism evidence="9 10">
    <name type="scientific">Polaribacter gangjinensis</name>
    <dbReference type="NCBI Taxonomy" id="574710"/>
    <lineage>
        <taxon>Bacteria</taxon>
        <taxon>Pseudomonadati</taxon>
        <taxon>Bacteroidota</taxon>
        <taxon>Flavobacteriia</taxon>
        <taxon>Flavobacteriales</taxon>
        <taxon>Flavobacteriaceae</taxon>
    </lineage>
</organism>
<keyword evidence="5" id="KW-0418">Kinase</keyword>
<dbReference type="Pfam" id="PF08447">
    <property type="entry name" value="PAS_3"/>
    <property type="match status" value="3"/>
</dbReference>
<comment type="catalytic activity">
    <reaction evidence="1">
        <text>ATP + protein L-histidine = ADP + protein N-phospho-L-histidine.</text>
        <dbReference type="EC" id="2.7.13.3"/>
    </reaction>
</comment>